<proteinExistence type="predicted"/>
<gene>
    <name evidence="1" type="ORF">WR25_03491</name>
</gene>
<reference evidence="1 2" key="1">
    <citation type="journal article" date="2017" name="Curr. Biol.">
        <title>Genome architecture and evolution of a unichromosomal asexual nematode.</title>
        <authorList>
            <person name="Fradin H."/>
            <person name="Zegar C."/>
            <person name="Gutwein M."/>
            <person name="Lucas J."/>
            <person name="Kovtun M."/>
            <person name="Corcoran D."/>
            <person name="Baugh L.R."/>
            <person name="Kiontke K."/>
            <person name="Gunsalus K."/>
            <person name="Fitch D.H."/>
            <person name="Piano F."/>
        </authorList>
    </citation>
    <scope>NUCLEOTIDE SEQUENCE [LARGE SCALE GENOMIC DNA]</scope>
    <source>
        <strain evidence="1">PF1309</strain>
    </source>
</reference>
<keyword evidence="2" id="KW-1185">Reference proteome</keyword>
<dbReference type="Proteomes" id="UP000218231">
    <property type="component" value="Unassembled WGS sequence"/>
</dbReference>
<sequence length="103" mass="11448">MGKILIKLVNDNSSEEKTFISDLTDGLTLDKLIEERIANAGWADRNLVIESARLYDADFKKLVDITMPLDALTLTDMQEFEIHLNKAGPPSPAPFTGFKSVHS</sequence>
<dbReference type="AlphaFoldDB" id="A0A2A2KR01"/>
<evidence type="ECO:0000313" key="2">
    <source>
        <dbReference type="Proteomes" id="UP000218231"/>
    </source>
</evidence>
<organism evidence="1 2">
    <name type="scientific">Diploscapter pachys</name>
    <dbReference type="NCBI Taxonomy" id="2018661"/>
    <lineage>
        <taxon>Eukaryota</taxon>
        <taxon>Metazoa</taxon>
        <taxon>Ecdysozoa</taxon>
        <taxon>Nematoda</taxon>
        <taxon>Chromadorea</taxon>
        <taxon>Rhabditida</taxon>
        <taxon>Rhabditina</taxon>
        <taxon>Rhabditomorpha</taxon>
        <taxon>Rhabditoidea</taxon>
        <taxon>Rhabditidae</taxon>
        <taxon>Diploscapter</taxon>
    </lineage>
</organism>
<protein>
    <submittedName>
        <fullName evidence="1">Uncharacterized protein</fullName>
    </submittedName>
</protein>
<evidence type="ECO:0000313" key="1">
    <source>
        <dbReference type="EMBL" id="PAV76372.1"/>
    </source>
</evidence>
<comment type="caution">
    <text evidence="1">The sequence shown here is derived from an EMBL/GenBank/DDBJ whole genome shotgun (WGS) entry which is preliminary data.</text>
</comment>
<accession>A0A2A2KR01</accession>
<dbReference type="EMBL" id="LIAE01007894">
    <property type="protein sequence ID" value="PAV76372.1"/>
    <property type="molecule type" value="Genomic_DNA"/>
</dbReference>
<name>A0A2A2KR01_9BILA</name>